<evidence type="ECO:0000313" key="2">
    <source>
        <dbReference type="EMBL" id="GHE51449.1"/>
    </source>
</evidence>
<dbReference type="AlphaFoldDB" id="A0A918ZGD3"/>
<evidence type="ECO:0000313" key="3">
    <source>
        <dbReference type="Proteomes" id="UP000603227"/>
    </source>
</evidence>
<sequence>MDASVAGVVGAAIGVLGAVAGGWVSVVGQGRQQQRQLRAEREYRREAARREAYGALIASTKLPSASW</sequence>
<dbReference type="EMBL" id="BNAT01000036">
    <property type="protein sequence ID" value="GHE51449.1"/>
    <property type="molecule type" value="Genomic_DNA"/>
</dbReference>
<proteinExistence type="predicted"/>
<keyword evidence="3" id="KW-1185">Reference proteome</keyword>
<gene>
    <name evidence="2" type="ORF">GCM10017771_73690</name>
</gene>
<keyword evidence="1" id="KW-0812">Transmembrane</keyword>
<organism evidence="2 3">
    <name type="scientific">Streptomyces capitiformicae</name>
    <dbReference type="NCBI Taxonomy" id="2014920"/>
    <lineage>
        <taxon>Bacteria</taxon>
        <taxon>Bacillati</taxon>
        <taxon>Actinomycetota</taxon>
        <taxon>Actinomycetes</taxon>
        <taxon>Kitasatosporales</taxon>
        <taxon>Streptomycetaceae</taxon>
        <taxon>Streptomyces</taxon>
    </lineage>
</organism>
<dbReference type="Proteomes" id="UP000603227">
    <property type="component" value="Unassembled WGS sequence"/>
</dbReference>
<protein>
    <submittedName>
        <fullName evidence="2">Uncharacterized protein</fullName>
    </submittedName>
</protein>
<dbReference type="RefSeq" id="WP_189786765.1">
    <property type="nucleotide sequence ID" value="NZ_BNAT01000036.1"/>
</dbReference>
<name>A0A918ZGD3_9ACTN</name>
<feature type="transmembrane region" description="Helical" evidence="1">
    <location>
        <begin position="6"/>
        <end position="28"/>
    </location>
</feature>
<comment type="caution">
    <text evidence="2">The sequence shown here is derived from an EMBL/GenBank/DDBJ whole genome shotgun (WGS) entry which is preliminary data.</text>
</comment>
<keyword evidence="1" id="KW-0472">Membrane</keyword>
<reference evidence="2" key="2">
    <citation type="submission" date="2020-09" db="EMBL/GenBank/DDBJ databases">
        <authorList>
            <person name="Sun Q."/>
            <person name="Zhou Y."/>
        </authorList>
    </citation>
    <scope>NUCLEOTIDE SEQUENCE</scope>
    <source>
        <strain evidence="2">CGMCC 4.7403</strain>
    </source>
</reference>
<keyword evidence="1" id="KW-1133">Transmembrane helix</keyword>
<accession>A0A918ZGD3</accession>
<reference evidence="2" key="1">
    <citation type="journal article" date="2014" name="Int. J. Syst. Evol. Microbiol.">
        <title>Complete genome sequence of Corynebacterium casei LMG S-19264T (=DSM 44701T), isolated from a smear-ripened cheese.</title>
        <authorList>
            <consortium name="US DOE Joint Genome Institute (JGI-PGF)"/>
            <person name="Walter F."/>
            <person name="Albersmeier A."/>
            <person name="Kalinowski J."/>
            <person name="Ruckert C."/>
        </authorList>
    </citation>
    <scope>NUCLEOTIDE SEQUENCE</scope>
    <source>
        <strain evidence="2">CGMCC 4.7403</strain>
    </source>
</reference>
<evidence type="ECO:0000256" key="1">
    <source>
        <dbReference type="SAM" id="Phobius"/>
    </source>
</evidence>